<dbReference type="Pfam" id="PF00612">
    <property type="entry name" value="IQ"/>
    <property type="match status" value="1"/>
</dbReference>
<dbReference type="PROSITE" id="PS50096">
    <property type="entry name" value="IQ"/>
    <property type="match status" value="1"/>
</dbReference>
<feature type="compositionally biased region" description="Polar residues" evidence="4">
    <location>
        <begin position="493"/>
        <end position="507"/>
    </location>
</feature>
<evidence type="ECO:0000313" key="7">
    <source>
        <dbReference type="Proteomes" id="UP001367508"/>
    </source>
</evidence>
<evidence type="ECO:0000313" key="6">
    <source>
        <dbReference type="EMBL" id="KAK7337035.1"/>
    </source>
</evidence>
<name>A0AAN9LJ95_CANGL</name>
<evidence type="ECO:0000256" key="2">
    <source>
        <dbReference type="ARBA" id="ARBA00024341"/>
    </source>
</evidence>
<dbReference type="SMART" id="SM00015">
    <property type="entry name" value="IQ"/>
    <property type="match status" value="1"/>
</dbReference>
<reference evidence="6 7" key="1">
    <citation type="submission" date="2024-01" db="EMBL/GenBank/DDBJ databases">
        <title>The genomes of 5 underutilized Papilionoideae crops provide insights into root nodulation and disease resistanc.</title>
        <authorList>
            <person name="Jiang F."/>
        </authorList>
    </citation>
    <scope>NUCLEOTIDE SEQUENCE [LARGE SCALE GENOMIC DNA]</scope>
    <source>
        <strain evidence="6">LVBAO_FW01</strain>
        <tissue evidence="6">Leaves</tissue>
    </source>
</reference>
<dbReference type="InterPro" id="IPR000048">
    <property type="entry name" value="IQ_motif_EF-hand-BS"/>
</dbReference>
<dbReference type="GO" id="GO:0005516">
    <property type="term" value="F:calmodulin binding"/>
    <property type="evidence" value="ECO:0007669"/>
    <property type="project" value="UniProtKB-KW"/>
</dbReference>
<feature type="compositionally biased region" description="Basic and acidic residues" evidence="4">
    <location>
        <begin position="47"/>
        <end position="56"/>
    </location>
</feature>
<accession>A0AAN9LJ95</accession>
<dbReference type="PANTHER" id="PTHR32295:SF175">
    <property type="entry name" value="PROTEIN IQ-DOMAIN 2"/>
    <property type="match status" value="1"/>
</dbReference>
<comment type="similarity">
    <text evidence="2">Belongs to the IQD family.</text>
</comment>
<feature type="region of interest" description="Disordered" evidence="4">
    <location>
        <begin position="35"/>
        <end position="89"/>
    </location>
</feature>
<feature type="region of interest" description="Disordered" evidence="4">
    <location>
        <begin position="354"/>
        <end position="507"/>
    </location>
</feature>
<evidence type="ECO:0000259" key="5">
    <source>
        <dbReference type="Pfam" id="PF13178"/>
    </source>
</evidence>
<comment type="caution">
    <text evidence="6">The sequence shown here is derived from an EMBL/GenBank/DDBJ whole genome shotgun (WGS) entry which is preliminary data.</text>
</comment>
<evidence type="ECO:0000256" key="3">
    <source>
        <dbReference type="ARBA" id="ARBA00024378"/>
    </source>
</evidence>
<dbReference type="AlphaFoldDB" id="A0AAN9LJ95"/>
<dbReference type="PANTHER" id="PTHR32295">
    <property type="entry name" value="IQ-DOMAIN 5-RELATED"/>
    <property type="match status" value="1"/>
</dbReference>
<organism evidence="6 7">
    <name type="scientific">Canavalia gladiata</name>
    <name type="common">Sword bean</name>
    <name type="synonym">Dolichos gladiatus</name>
    <dbReference type="NCBI Taxonomy" id="3824"/>
    <lineage>
        <taxon>Eukaryota</taxon>
        <taxon>Viridiplantae</taxon>
        <taxon>Streptophyta</taxon>
        <taxon>Embryophyta</taxon>
        <taxon>Tracheophyta</taxon>
        <taxon>Spermatophyta</taxon>
        <taxon>Magnoliopsida</taxon>
        <taxon>eudicotyledons</taxon>
        <taxon>Gunneridae</taxon>
        <taxon>Pentapetalae</taxon>
        <taxon>rosids</taxon>
        <taxon>fabids</taxon>
        <taxon>Fabales</taxon>
        <taxon>Fabaceae</taxon>
        <taxon>Papilionoideae</taxon>
        <taxon>50 kb inversion clade</taxon>
        <taxon>NPAAA clade</taxon>
        <taxon>indigoferoid/millettioid clade</taxon>
        <taxon>Phaseoleae</taxon>
        <taxon>Canavalia</taxon>
    </lineage>
</organism>
<comment type="subunit">
    <text evidence="3">Binds to multiple calmodulin (CaM) in the presence of Ca(2+) and CaM-like proteins.</text>
</comment>
<dbReference type="Proteomes" id="UP001367508">
    <property type="component" value="Unassembled WGS sequence"/>
</dbReference>
<keyword evidence="1" id="KW-0112">Calmodulin-binding</keyword>
<protein>
    <recommendedName>
        <fullName evidence="5">DUF4005 domain-containing protein</fullName>
    </recommendedName>
</protein>
<dbReference type="EMBL" id="JAYMYQ010000004">
    <property type="protein sequence ID" value="KAK7337035.1"/>
    <property type="molecule type" value="Genomic_DNA"/>
</dbReference>
<gene>
    <name evidence="6" type="ORF">VNO77_17593</name>
</gene>
<keyword evidence="7" id="KW-1185">Reference proteome</keyword>
<proteinExistence type="inferred from homology"/>
<feature type="compositionally biased region" description="Polar residues" evidence="4">
    <location>
        <begin position="359"/>
        <end position="376"/>
    </location>
</feature>
<feature type="compositionally biased region" description="Polar residues" evidence="4">
    <location>
        <begin position="428"/>
        <end position="453"/>
    </location>
</feature>
<sequence>MIERDWVRGRYLRSVTLFQSRIKLRNAKKMGRKGNWFSSVKKALSPDPKEKKDQKSSKSKKKWFGKQKLQTSETYTETDKAPPLPPPEEIKLTHIENETSGDHDHVVEVATAMDDEEPVPSVQTVPVRVEAAPVRVEAATIARFAGKPMDEVAAIKIQTAFRGYLARRALRALRGLVRLKLLMEGPVVRRQATSTLRSMQTLSRLQSQIRSRRIRMLEENQALQRQLLQKHARELESMRIGEEWDDSLQSKEQIEAKLLSKYEAAMRRERALAYAFTHQQNWKNSSRSLNPMFMDPTNPTWGWSWLERWMAARPWESRSLIDKELNDHSSVKSSSRSITGGEISKSFARFQLNSEKHSPTASQNPGSPSFQSTPSRPASATVAKKVKKASPRGSWVMDDDSKSMASVQSDRFRRHSIAGSTVRDDESLASSPSVPSYMVPTQSAKAKSRTQSPLAPENGKTEKGSFGTAKKRLSFPASPARPRRHSGPPKIESSLNAGLTVNNGVES</sequence>
<evidence type="ECO:0000256" key="4">
    <source>
        <dbReference type="SAM" id="MobiDB-lite"/>
    </source>
</evidence>
<dbReference type="InterPro" id="IPR025064">
    <property type="entry name" value="DUF4005"/>
</dbReference>
<dbReference type="Gene3D" id="1.20.5.190">
    <property type="match status" value="1"/>
</dbReference>
<feature type="domain" description="DUF4005" evidence="5">
    <location>
        <begin position="422"/>
        <end position="481"/>
    </location>
</feature>
<dbReference type="Pfam" id="PF13178">
    <property type="entry name" value="DUF4005"/>
    <property type="match status" value="1"/>
</dbReference>
<evidence type="ECO:0000256" key="1">
    <source>
        <dbReference type="ARBA" id="ARBA00022860"/>
    </source>
</evidence>